<dbReference type="Pfam" id="PF01263">
    <property type="entry name" value="Aldose_epim"/>
    <property type="match status" value="1"/>
</dbReference>
<dbReference type="InterPro" id="IPR037480">
    <property type="entry name" value="YihR-like"/>
</dbReference>
<dbReference type="InterPro" id="IPR014718">
    <property type="entry name" value="GH-type_carb-bd"/>
</dbReference>
<dbReference type="GO" id="GO:0005975">
    <property type="term" value="P:carbohydrate metabolic process"/>
    <property type="evidence" value="ECO:0007669"/>
    <property type="project" value="InterPro"/>
</dbReference>
<dbReference type="GO" id="GO:0016853">
    <property type="term" value="F:isomerase activity"/>
    <property type="evidence" value="ECO:0007669"/>
    <property type="project" value="InterPro"/>
</dbReference>
<dbReference type="SUPFAM" id="SSF74650">
    <property type="entry name" value="Galactose mutarotase-like"/>
    <property type="match status" value="1"/>
</dbReference>
<dbReference type="GO" id="GO:0030246">
    <property type="term" value="F:carbohydrate binding"/>
    <property type="evidence" value="ECO:0007669"/>
    <property type="project" value="InterPro"/>
</dbReference>
<evidence type="ECO:0000256" key="1">
    <source>
        <dbReference type="SAM" id="MobiDB-lite"/>
    </source>
</evidence>
<reference evidence="2 3" key="1">
    <citation type="submission" date="2017-02" db="EMBL/GenBank/DDBJ databases">
        <authorList>
            <person name="Peterson S.W."/>
        </authorList>
    </citation>
    <scope>NUCLEOTIDE SEQUENCE [LARGE SCALE GENOMIC DNA]</scope>
    <source>
        <strain evidence="2 3">2B3F</strain>
    </source>
</reference>
<dbReference type="Proteomes" id="UP000196230">
    <property type="component" value="Unassembled WGS sequence"/>
</dbReference>
<organism evidence="2 3">
    <name type="scientific">Micrococcus lylae</name>
    <dbReference type="NCBI Taxonomy" id="1273"/>
    <lineage>
        <taxon>Bacteria</taxon>
        <taxon>Bacillati</taxon>
        <taxon>Actinomycetota</taxon>
        <taxon>Actinomycetes</taxon>
        <taxon>Micrococcales</taxon>
        <taxon>Micrococcaceae</taxon>
        <taxon>Micrococcus</taxon>
    </lineage>
</organism>
<dbReference type="InterPro" id="IPR011013">
    <property type="entry name" value="Gal_mutarotase_sf_dom"/>
</dbReference>
<dbReference type="EMBL" id="FUKP01000067">
    <property type="protein sequence ID" value="SJN34944.1"/>
    <property type="molecule type" value="Genomic_DNA"/>
</dbReference>
<dbReference type="RefSeq" id="WP_342743430.1">
    <property type="nucleotide sequence ID" value="NZ_CP126965.1"/>
</dbReference>
<evidence type="ECO:0000313" key="2">
    <source>
        <dbReference type="EMBL" id="SJN34944.1"/>
    </source>
</evidence>
<gene>
    <name evidence="2" type="ORF">FM125_10340</name>
</gene>
<proteinExistence type="predicted"/>
<dbReference type="Gene3D" id="2.70.98.10">
    <property type="match status" value="1"/>
</dbReference>
<name>A0A1R4JSN4_9MICC</name>
<evidence type="ECO:0000313" key="3">
    <source>
        <dbReference type="Proteomes" id="UP000196230"/>
    </source>
</evidence>
<sequence>MEPNEQGSLAEDTAATGMQYRLERGRAEAVVVGLAGALRTYRVGGEDLTEPYDEDTIPPAGNGIQMTPWPNRVADARWELDGRTQQLDVTEPARGHASHGLLRNTQLMLESKTSHRVSLRGEIHPQHGWPFRLTHRVSYTLEADGSLTVAQTLTNHSPQAAPAAFGSHPFLRLGDVPSAELTLTVDAERWIEADPQTLIPVGTREAAGTAFDFRQGRQVGSAPLDVCLTGLTAAEGGRHEARLTAADGRTLTLWSDPVFAYTHVFVTDRLPGRDAAVAVEPMTAPADALNSGQGLRWLEPGQSLTGSWGLIPPAGEDTADTDERTTRR</sequence>
<protein>
    <submittedName>
        <fullName evidence="2">Aldose 1-epimerase</fullName>
    </submittedName>
</protein>
<accession>A0A1R4JSN4</accession>
<dbReference type="AlphaFoldDB" id="A0A1R4JSN4"/>
<feature type="region of interest" description="Disordered" evidence="1">
    <location>
        <begin position="306"/>
        <end position="328"/>
    </location>
</feature>
<dbReference type="CDD" id="cd09022">
    <property type="entry name" value="Aldose_epim_Ec_YihR"/>
    <property type="match status" value="1"/>
</dbReference>
<dbReference type="InterPro" id="IPR008183">
    <property type="entry name" value="Aldose_1/G6P_1-epimerase"/>
</dbReference>
<feature type="region of interest" description="Disordered" evidence="1">
    <location>
        <begin position="49"/>
        <end position="68"/>
    </location>
</feature>